<dbReference type="Gene3D" id="6.20.130.20">
    <property type="entry name" value="Mitochondrial ribosomal protein L55"/>
    <property type="match status" value="1"/>
</dbReference>
<keyword evidence="1" id="KW-0687">Ribonucleoprotein</keyword>
<dbReference type="PANTHER" id="PTHR34095:SF1">
    <property type="entry name" value="LARGE RIBOSOMAL SUBUNIT PROTEIN ML55"/>
    <property type="match status" value="1"/>
</dbReference>
<dbReference type="Proteomes" id="UP001651158">
    <property type="component" value="Unassembled WGS sequence"/>
</dbReference>
<proteinExistence type="predicted"/>
<accession>A0ABR4QDE2</accession>
<dbReference type="PANTHER" id="PTHR34095">
    <property type="entry name" value="39S RIBOSOMAL PROTEIN L55, MITOCHONDRIAL"/>
    <property type="match status" value="1"/>
</dbReference>
<protein>
    <submittedName>
        <fullName evidence="1">39S ribosomal protein L55 mitochondrial</fullName>
    </submittedName>
</protein>
<evidence type="ECO:0000313" key="2">
    <source>
        <dbReference type="Proteomes" id="UP001651158"/>
    </source>
</evidence>
<dbReference type="InterPro" id="IPR018615">
    <property type="entry name" value="Ribosomal_mL55"/>
</dbReference>
<dbReference type="Pfam" id="PF09776">
    <property type="entry name" value="Mitoc_L55"/>
    <property type="match status" value="1"/>
</dbReference>
<dbReference type="InterPro" id="IPR044884">
    <property type="entry name" value="Ribosomal_mL55_sf"/>
</dbReference>
<gene>
    <name evidence="1" type="ORF">TcWFU_005602</name>
</gene>
<dbReference type="GO" id="GO:0005840">
    <property type="term" value="C:ribosome"/>
    <property type="evidence" value="ECO:0007669"/>
    <property type="project" value="UniProtKB-KW"/>
</dbReference>
<keyword evidence="2" id="KW-1185">Reference proteome</keyword>
<name>A0ABR4QDE2_9CEST</name>
<comment type="caution">
    <text evidence="1">The sequence shown here is derived from an EMBL/GenBank/DDBJ whole genome shotgun (WGS) entry which is preliminary data.</text>
</comment>
<sequence length="133" mass="15656">MSTKLRHQSVTMALQVPNLRTLFRPLHLLCAKVFQCPSSTRVCVTRVNRELYGRMYPVHLALPNGATIQIRYKEPRHVLQLPLDLDECDEEERARRLLRRKPRTRLELQEDIGFEDSFDATAYDFLWSKSKSK</sequence>
<organism evidence="1 2">
    <name type="scientific">Taenia crassiceps</name>
    <dbReference type="NCBI Taxonomy" id="6207"/>
    <lineage>
        <taxon>Eukaryota</taxon>
        <taxon>Metazoa</taxon>
        <taxon>Spiralia</taxon>
        <taxon>Lophotrochozoa</taxon>
        <taxon>Platyhelminthes</taxon>
        <taxon>Cestoda</taxon>
        <taxon>Eucestoda</taxon>
        <taxon>Cyclophyllidea</taxon>
        <taxon>Taeniidae</taxon>
        <taxon>Taenia</taxon>
    </lineage>
</organism>
<dbReference type="EMBL" id="JAKROA010000004">
    <property type="protein sequence ID" value="KAL5107778.1"/>
    <property type="molecule type" value="Genomic_DNA"/>
</dbReference>
<reference evidence="1 2" key="1">
    <citation type="journal article" date="2022" name="Front. Cell. Infect. Microbiol.">
        <title>The Genomes of Two Strains of Taenia crassiceps the Animal Model for the Study of Human Cysticercosis.</title>
        <authorList>
            <person name="Bobes R.J."/>
            <person name="Estrada K."/>
            <person name="Rios-Valencia D.G."/>
            <person name="Calderon-Gallegos A."/>
            <person name="de la Torre P."/>
            <person name="Carrero J.C."/>
            <person name="Sanchez-Flores A."/>
            <person name="Laclette J.P."/>
        </authorList>
    </citation>
    <scope>NUCLEOTIDE SEQUENCE [LARGE SCALE GENOMIC DNA]</scope>
    <source>
        <strain evidence="1">WFUcys</strain>
    </source>
</reference>
<keyword evidence="1" id="KW-0689">Ribosomal protein</keyword>
<evidence type="ECO:0000313" key="1">
    <source>
        <dbReference type="EMBL" id="KAL5107778.1"/>
    </source>
</evidence>